<keyword evidence="2" id="KW-1185">Reference proteome</keyword>
<dbReference type="Gene3D" id="3.30.420.10">
    <property type="entry name" value="Ribonuclease H-like superfamily/Ribonuclease H"/>
    <property type="match status" value="1"/>
</dbReference>
<protein>
    <recommendedName>
        <fullName evidence="3">Transposase</fullName>
    </recommendedName>
</protein>
<dbReference type="InterPro" id="IPR036397">
    <property type="entry name" value="RNaseH_sf"/>
</dbReference>
<dbReference type="PANTHER" id="PTHR47169">
    <property type="entry name" value="OS01G0541250 PROTEIN"/>
    <property type="match status" value="1"/>
</dbReference>
<accession>A0A803MBY7</accession>
<dbReference type="GO" id="GO:0003676">
    <property type="term" value="F:nucleic acid binding"/>
    <property type="evidence" value="ECO:0007669"/>
    <property type="project" value="InterPro"/>
</dbReference>
<organism evidence="1 2">
    <name type="scientific">Chenopodium quinoa</name>
    <name type="common">Quinoa</name>
    <dbReference type="NCBI Taxonomy" id="63459"/>
    <lineage>
        <taxon>Eukaryota</taxon>
        <taxon>Viridiplantae</taxon>
        <taxon>Streptophyta</taxon>
        <taxon>Embryophyta</taxon>
        <taxon>Tracheophyta</taxon>
        <taxon>Spermatophyta</taxon>
        <taxon>Magnoliopsida</taxon>
        <taxon>eudicotyledons</taxon>
        <taxon>Gunneridae</taxon>
        <taxon>Pentapetalae</taxon>
        <taxon>Caryophyllales</taxon>
        <taxon>Chenopodiaceae</taxon>
        <taxon>Chenopodioideae</taxon>
        <taxon>Atripliceae</taxon>
        <taxon>Chenopodium</taxon>
    </lineage>
</organism>
<dbReference type="Proteomes" id="UP000596660">
    <property type="component" value="Unplaced"/>
</dbReference>
<reference evidence="1" key="1">
    <citation type="journal article" date="2017" name="Nature">
        <title>The genome of Chenopodium quinoa.</title>
        <authorList>
            <person name="Jarvis D.E."/>
            <person name="Ho Y.S."/>
            <person name="Lightfoot D.J."/>
            <person name="Schmoeckel S.M."/>
            <person name="Li B."/>
            <person name="Borm T.J.A."/>
            <person name="Ohyanagi H."/>
            <person name="Mineta K."/>
            <person name="Michell C.T."/>
            <person name="Saber N."/>
            <person name="Kharbatia N.M."/>
            <person name="Rupper R.R."/>
            <person name="Sharp A.R."/>
            <person name="Dally N."/>
            <person name="Boughton B.A."/>
            <person name="Woo Y.H."/>
            <person name="Gao G."/>
            <person name="Schijlen E.G.W.M."/>
            <person name="Guo X."/>
            <person name="Momin A.A."/>
            <person name="Negrao S."/>
            <person name="Al-Babili S."/>
            <person name="Gehring C."/>
            <person name="Roessner U."/>
            <person name="Jung C."/>
            <person name="Murphy K."/>
            <person name="Arold S.T."/>
            <person name="Gojobori T."/>
            <person name="van der Linden C.G."/>
            <person name="van Loo E.N."/>
            <person name="Jellen E.N."/>
            <person name="Maughan P.J."/>
            <person name="Tester M."/>
        </authorList>
    </citation>
    <scope>NUCLEOTIDE SEQUENCE [LARGE SCALE GENOMIC DNA]</scope>
    <source>
        <strain evidence="1">cv. PI 614886</strain>
    </source>
</reference>
<evidence type="ECO:0000313" key="2">
    <source>
        <dbReference type="Proteomes" id="UP000596660"/>
    </source>
</evidence>
<dbReference type="PANTHER" id="PTHR47169:SF3">
    <property type="match status" value="1"/>
</dbReference>
<dbReference type="EnsemblPlants" id="AUR62026628-RA">
    <property type="protein sequence ID" value="AUR62026628-RA:cds"/>
    <property type="gene ID" value="AUR62026628"/>
</dbReference>
<evidence type="ECO:0008006" key="3">
    <source>
        <dbReference type="Google" id="ProtNLM"/>
    </source>
</evidence>
<dbReference type="Gramene" id="AUR62026628-RA">
    <property type="protein sequence ID" value="AUR62026628-RA:cds"/>
    <property type="gene ID" value="AUR62026628"/>
</dbReference>
<proteinExistence type="predicted"/>
<reference evidence="1" key="2">
    <citation type="submission" date="2021-03" db="UniProtKB">
        <authorList>
            <consortium name="EnsemblPlants"/>
        </authorList>
    </citation>
    <scope>IDENTIFICATION</scope>
</reference>
<name>A0A803MBY7_CHEQI</name>
<evidence type="ECO:0000313" key="1">
    <source>
        <dbReference type="EnsemblPlants" id="AUR62026628-RA:cds"/>
    </source>
</evidence>
<sequence>SIMLKEILNSEDKFNVLIFLLKYHEGDDIKRGAIKEAMEHFNLKRKCVSSVWNEAKKQKQALGKYKPCTNYHPAGRKRITVPIHTNAIKPPLTEANKLARLKWILGLIMGSSPWKMSRYFPMYDFVHIDEKWFKLTKKNHRYYIAKNEKGVHRTESANSHGPKFMFTAACAKPRYNDQGECYFDGRIGIFPFTTQEAAKRKSKNREKRTLISKPIAKVTKEVTRRMLIDQIVPAIKAKWPNDGTSRTIYIQQDNAR</sequence>
<dbReference type="AlphaFoldDB" id="A0A803MBY7"/>